<evidence type="ECO:0000256" key="17">
    <source>
        <dbReference type="SAM" id="MobiDB-lite"/>
    </source>
</evidence>
<evidence type="ECO:0000259" key="18">
    <source>
        <dbReference type="PROSITE" id="PS51371"/>
    </source>
</evidence>
<dbReference type="GO" id="GO:0006177">
    <property type="term" value="P:GMP biosynthetic process"/>
    <property type="evidence" value="ECO:0007669"/>
    <property type="project" value="UniProtKB-UniRule"/>
</dbReference>
<dbReference type="InterPro" id="IPR009080">
    <property type="entry name" value="tRNAsynth_Ia_anticodon-bd"/>
</dbReference>
<dbReference type="Pfam" id="PF00571">
    <property type="entry name" value="CBS"/>
    <property type="match status" value="2"/>
</dbReference>
<dbReference type="Proteomes" id="UP000281406">
    <property type="component" value="Unassembled WGS sequence"/>
</dbReference>
<dbReference type="Gene3D" id="3.20.20.70">
    <property type="entry name" value="Aldolase class I"/>
    <property type="match status" value="2"/>
</dbReference>
<proteinExistence type="inferred from homology"/>
<dbReference type="AlphaFoldDB" id="A0A3N0YSJ1"/>
<comment type="subunit">
    <text evidence="15">Homotetramer.</text>
</comment>
<dbReference type="GO" id="GO:0006420">
    <property type="term" value="P:arginyl-tRNA aminoacylation"/>
    <property type="evidence" value="ECO:0007669"/>
    <property type="project" value="InterPro"/>
</dbReference>
<evidence type="ECO:0000256" key="12">
    <source>
        <dbReference type="ARBA" id="ARBA00024330"/>
    </source>
</evidence>
<accession>A0A3N0YSJ1</accession>
<evidence type="ECO:0000256" key="16">
    <source>
        <dbReference type="PROSITE-ProRule" id="PRU00703"/>
    </source>
</evidence>
<comment type="pathway">
    <text evidence="12 15">Purine metabolism; XMP biosynthesis via de novo pathway; XMP from IMP: step 1/1.</text>
</comment>
<feature type="binding site" evidence="15">
    <location>
        <begin position="350"/>
        <end position="352"/>
    </location>
    <ligand>
        <name>NAD(+)</name>
        <dbReference type="ChEBI" id="CHEBI:57540"/>
    </ligand>
</feature>
<dbReference type="OrthoDB" id="9990834at2759"/>
<dbReference type="PANTHER" id="PTHR11911">
    <property type="entry name" value="INOSINE-5-MONOPHOSPHATE DEHYDROGENASE RELATED"/>
    <property type="match status" value="1"/>
</dbReference>
<comment type="similarity">
    <text evidence="15">Belongs to the IMPDH/GMPR family.</text>
</comment>
<evidence type="ECO:0000256" key="8">
    <source>
        <dbReference type="ARBA" id="ARBA00023002"/>
    </source>
</evidence>
<dbReference type="SMART" id="SM00116">
    <property type="entry name" value="CBS"/>
    <property type="match status" value="2"/>
</dbReference>
<keyword evidence="11 15" id="KW-0539">Nucleus</keyword>
<evidence type="ECO:0000256" key="11">
    <source>
        <dbReference type="ARBA" id="ARBA00023242"/>
    </source>
</evidence>
<keyword evidence="4" id="KW-0677">Repeat</keyword>
<comment type="activity regulation">
    <text evidence="15">Mycophenolic acid (MPA) is a non-competitive inhibitor that prevents formation of the closed enzyme conformation by binding to the same site as the amobile flap. In contrast, mizoribine monophosphate (MZP) is a competitive inhibitor that induces the closed conformation. MPA is a potent inhibitor of mammalian IMPDHs but a poor inhibitor of the bacterial enzymes. MZP is a more potent inhibitor of bacterial IMPDH.</text>
</comment>
<reference evidence="19 20" key="1">
    <citation type="submission" date="2018-10" db="EMBL/GenBank/DDBJ databases">
        <title>Genome assembly for a Yunnan-Guizhou Plateau 3E fish, Anabarilius grahami (Regan), and its evolutionary and genetic applications.</title>
        <authorList>
            <person name="Jiang W."/>
        </authorList>
    </citation>
    <scope>NUCLEOTIDE SEQUENCE [LARGE SCALE GENOMIC DNA]</scope>
    <source>
        <strain evidence="19">AG-KIZ</strain>
        <tissue evidence="19">Muscle</tissue>
    </source>
</reference>
<keyword evidence="6 15" id="KW-0658">Purine biosynthesis</keyword>
<feature type="binding site" evidence="15">
    <location>
        <begin position="300"/>
        <end position="302"/>
    </location>
    <ligand>
        <name>NAD(+)</name>
        <dbReference type="ChEBI" id="CHEBI:57540"/>
    </ligand>
</feature>
<dbReference type="CDD" id="cd00381">
    <property type="entry name" value="IMPDH"/>
    <property type="match status" value="1"/>
</dbReference>
<dbReference type="InterPro" id="IPR008909">
    <property type="entry name" value="DALR_anticod-bd"/>
</dbReference>
<feature type="binding site" evidence="15">
    <location>
        <position position="548"/>
    </location>
    <ligand>
        <name>IMP</name>
        <dbReference type="ChEBI" id="CHEBI:58053"/>
    </ligand>
</feature>
<comment type="cofactor">
    <cofactor evidence="15">
        <name>K(+)</name>
        <dbReference type="ChEBI" id="CHEBI:29103"/>
    </cofactor>
</comment>
<feature type="binding site" evidence="15">
    <location>
        <begin position="494"/>
        <end position="495"/>
    </location>
    <ligand>
        <name>IMP</name>
        <dbReference type="ChEBI" id="CHEBI:58053"/>
    </ligand>
</feature>
<dbReference type="PANTHER" id="PTHR11911:SF121">
    <property type="entry name" value="INOSINE-5'-MONOPHOSPHATE DEHYDROGENASE 2"/>
    <property type="match status" value="1"/>
</dbReference>
<dbReference type="EC" id="1.1.1.205" evidence="15"/>
<organism evidence="19 20">
    <name type="scientific">Anabarilius grahami</name>
    <name type="common">Kanglang fish</name>
    <name type="synonym">Barilius grahami</name>
    <dbReference type="NCBI Taxonomy" id="495550"/>
    <lineage>
        <taxon>Eukaryota</taxon>
        <taxon>Metazoa</taxon>
        <taxon>Chordata</taxon>
        <taxon>Craniata</taxon>
        <taxon>Vertebrata</taxon>
        <taxon>Euteleostomi</taxon>
        <taxon>Actinopterygii</taxon>
        <taxon>Neopterygii</taxon>
        <taxon>Teleostei</taxon>
        <taxon>Ostariophysi</taxon>
        <taxon>Cypriniformes</taxon>
        <taxon>Xenocyprididae</taxon>
        <taxon>Xenocypridinae</taxon>
        <taxon>Xenocypridinae incertae sedis</taxon>
        <taxon>Anabarilius</taxon>
    </lineage>
</organism>
<feature type="compositionally biased region" description="Polar residues" evidence="17">
    <location>
        <begin position="637"/>
        <end position="653"/>
    </location>
</feature>
<keyword evidence="2 15" id="KW-0963">Cytoplasm</keyword>
<evidence type="ECO:0000313" key="19">
    <source>
        <dbReference type="EMBL" id="ROL49172.1"/>
    </source>
</evidence>
<evidence type="ECO:0000256" key="5">
    <source>
        <dbReference type="ARBA" id="ARBA00022749"/>
    </source>
</evidence>
<comment type="catalytic activity">
    <reaction evidence="14 15">
        <text>IMP + NAD(+) + H2O = XMP + NADH + H(+)</text>
        <dbReference type="Rhea" id="RHEA:11708"/>
        <dbReference type="ChEBI" id="CHEBI:15377"/>
        <dbReference type="ChEBI" id="CHEBI:15378"/>
        <dbReference type="ChEBI" id="CHEBI:57464"/>
        <dbReference type="ChEBI" id="CHEBI:57540"/>
        <dbReference type="ChEBI" id="CHEBI:57945"/>
        <dbReference type="ChEBI" id="CHEBI:58053"/>
        <dbReference type="EC" id="1.1.1.205"/>
    </reaction>
</comment>
<keyword evidence="10 16" id="KW-0129">CBS domain</keyword>
<keyword evidence="9 15" id="KW-0520">NAD</keyword>
<dbReference type="GO" id="GO:0006183">
    <property type="term" value="P:GTP biosynthetic process"/>
    <property type="evidence" value="ECO:0007669"/>
    <property type="project" value="TreeGrafter"/>
</dbReference>
<comment type="function">
    <text evidence="13">Catalyzes the conversion of inosine 5'-phosphate (IMP) to xanthosine 5'-phosphate (XMP), the first committed and rate-limiting step in the de novo synthesis of guanine nucleotides, and therefore plays an important role in the regulation of cell growth. Could also have a single-stranded nucleic acid-binding activity and could play a role in RNA and/or DNA metabolism. It may also have a role in the development of malignancy and the growth progression of some tumors.</text>
</comment>
<protein>
    <recommendedName>
        <fullName evidence="15">Inosine-5'-monophosphate dehydrogenase</fullName>
        <shortName evidence="15">IMP dehydrogenase</shortName>
        <shortName evidence="15">IMPD</shortName>
        <shortName evidence="15">IMPDH</shortName>
        <ecNumber evidence="15">1.1.1.205</ecNumber>
    </recommendedName>
</protein>
<dbReference type="PROSITE" id="PS00487">
    <property type="entry name" value="IMP_DH_GMP_RED"/>
    <property type="match status" value="1"/>
</dbReference>
<dbReference type="GO" id="GO:0046872">
    <property type="term" value="F:metal ion binding"/>
    <property type="evidence" value="ECO:0007669"/>
    <property type="project" value="UniProtKB-UniRule"/>
</dbReference>
<dbReference type="Pfam" id="PF05746">
    <property type="entry name" value="DALR_1"/>
    <property type="match status" value="1"/>
</dbReference>
<evidence type="ECO:0000256" key="3">
    <source>
        <dbReference type="ARBA" id="ARBA00022723"/>
    </source>
</evidence>
<dbReference type="SMART" id="SM00836">
    <property type="entry name" value="DALR_1"/>
    <property type="match status" value="1"/>
</dbReference>
<dbReference type="InterPro" id="IPR015875">
    <property type="entry name" value="IMP_DH/GMP_Rdtase_CS"/>
</dbReference>
<dbReference type="SMART" id="SM01240">
    <property type="entry name" value="IMPDH"/>
    <property type="match status" value="1"/>
</dbReference>
<keyword evidence="5 15" id="KW-0332">GMP biosynthesis</keyword>
<dbReference type="GO" id="GO:0005829">
    <property type="term" value="C:cytosol"/>
    <property type="evidence" value="ECO:0007669"/>
    <property type="project" value="UniProtKB-SubCell"/>
</dbReference>
<dbReference type="SUPFAM" id="SSF54631">
    <property type="entry name" value="CBS-domain pair"/>
    <property type="match status" value="1"/>
</dbReference>
<comment type="caution">
    <text evidence="15">Lacks conserved residue(s) required for the propagation of feature annotation.</text>
</comment>
<evidence type="ECO:0000256" key="6">
    <source>
        <dbReference type="ARBA" id="ARBA00022755"/>
    </source>
</evidence>
<evidence type="ECO:0000313" key="20">
    <source>
        <dbReference type="Proteomes" id="UP000281406"/>
    </source>
</evidence>
<dbReference type="Pfam" id="PF00478">
    <property type="entry name" value="IMPDH"/>
    <property type="match status" value="2"/>
</dbReference>
<evidence type="ECO:0000256" key="10">
    <source>
        <dbReference type="ARBA" id="ARBA00023122"/>
    </source>
</evidence>
<sequence>MADYLISGQTGYVPDDGLTGQQLFNCGDGLTYKLASQHCRCALTAASFKTELIVSWTACSDFLILPGYIDFTADQDLTSALTKQITMKTPLVSSPMDTVTECGMAIAMALTGGIGFIHHNCTPEFQANEVRKVKRYEQGFITDPVVMSPNERVRDVFQAKARHGFCGIPITDNGQMGGRLVGIISSRDIDFLKESEHDLPLSEVMTKREDLVVAPAGVTLKEANEILQRSKKGKLPIVNEGGCLVAIIARTDLKKNRDFPLASKDSRKQLLCGAAIGTHNDDKYRLDLLVQAGVDVVVLDSSQGNSIFQINMIKYIKEKYPSLQVIGGNVVTAAQAKNLIDAGADALRVGMGSGSICITQEGQSTNPTPDCQPLSQSQAVFPYSVSPEGASNVQCLLWSSFNIVRAVHFPNIPAVGLVFPLSIPPGLKLHSPKTPTTVTGYSMLACGRPQATAVYKVSEYARRFGVPVIADGGIQTVGHIAKALALGASTVMMGSLLAATSEAPGEYFFSDGIRLKKYRGMGSLDAMDKNLGSQSRYFSESDKIKVAQGVSGAVQDKGTIHKFVPYLLVGIQHSCQDIGAKSLTQLRAMMYSGELRFEKRTMSAQMEGGVHSLHSVSQGNQPSPPKLPDFPNKRSHMLTNGPTPGQVGSSSSGTNDNVSILSLIMEEAVPFSIVSTVKALSGALRGDAENEAEISREREKLWFKESSAKNLRNRDFLSPNTVLTTLYAGGEVPSDVVSGIRSLRGSGVLPIGATEVTAEGLRVCVDRCTAFRHVLCEIQPYLRPAAQRQGCVLINCPALHTKQAVPSPDTLALGQLRTVLIADHLGAQLRRQGYAVSFCPALPQESDIVNFLKTLGIDWPTVPVSWTNEDREEKMKKALENSTYRDREMERGKRRSRGEEIEGEKRGLKEEVRINLKQVVQDENLQGYDPSLGTCTVQKEALCHLAQLDSATADFPVCTATALHVTSCQDEFRQQQTAMLWRATGATAVQRLVICGPVKTPGVQMNAAQYLQLRKAQMKEASEMKYGDQVEGQTWDDIIRVMTSATVRFELLSTVHTSPVTLDVQRDSGVSTKGPRGGVFVMYNCARLHTLFSSYEKGVAQGLYPEIPGGTDLDFTALKEEGEWLLLFNYLIPFSELLDQSGQILEHEGGGARVNLRTEQVCRFLVSLSKDFSSYYNRVHVLGGLLGCQSSLLGISSLKTKEGGEMKKGRERRKEDYYVK</sequence>
<evidence type="ECO:0000256" key="7">
    <source>
        <dbReference type="ARBA" id="ARBA00022958"/>
    </source>
</evidence>
<feature type="binding site" description="in other chain" evidence="15">
    <location>
        <position position="354"/>
    </location>
    <ligand>
        <name>K(+)</name>
        <dbReference type="ChEBI" id="CHEBI:29103"/>
        <note>ligand shared between two tetrameric partners</note>
    </ligand>
</feature>
<dbReference type="SUPFAM" id="SSF51412">
    <property type="entry name" value="Inosine monophosphate dehydrogenase (IMPDH)"/>
    <property type="match status" value="1"/>
</dbReference>
<comment type="subcellular location">
    <subcellularLocation>
        <location evidence="1">Cytoplasm</location>
        <location evidence="1">Cytosol</location>
    </subcellularLocation>
    <subcellularLocation>
        <location evidence="15">Cytoplasm</location>
    </subcellularLocation>
    <subcellularLocation>
        <location evidence="15">Nucleus</location>
    </subcellularLocation>
</comment>
<dbReference type="UniPathway" id="UPA00601">
    <property type="reaction ID" value="UER00295"/>
</dbReference>
<dbReference type="FunFam" id="3.20.20.70:FF:000364">
    <property type="entry name" value="Inosine-5'-monophosphate dehydrogenase 2"/>
    <property type="match status" value="1"/>
</dbReference>
<feature type="binding site" evidence="15">
    <location>
        <begin position="518"/>
        <end position="522"/>
    </location>
    <ligand>
        <name>IMP</name>
        <dbReference type="ChEBI" id="CHEBI:58053"/>
    </ligand>
</feature>
<dbReference type="SUPFAM" id="SSF47323">
    <property type="entry name" value="Anticodon-binding domain of a subclass of class I aminoacyl-tRNA synthetases"/>
    <property type="match status" value="1"/>
</dbReference>
<keyword evidence="7 15" id="KW-0630">Potassium</keyword>
<dbReference type="CDD" id="cd04601">
    <property type="entry name" value="CBS_pair_IMPDH"/>
    <property type="match status" value="1"/>
</dbReference>
<dbReference type="Gene3D" id="1.10.730.10">
    <property type="entry name" value="Isoleucyl-tRNA Synthetase, Domain 1"/>
    <property type="match status" value="1"/>
</dbReference>
<dbReference type="InterPro" id="IPR001093">
    <property type="entry name" value="IMP_DH_GMPRt"/>
</dbReference>
<evidence type="ECO:0000256" key="13">
    <source>
        <dbReference type="ARBA" id="ARBA00046101"/>
    </source>
</evidence>
<dbReference type="InterPro" id="IPR046342">
    <property type="entry name" value="CBS_dom_sf"/>
</dbReference>
<dbReference type="HAMAP" id="MF_01964">
    <property type="entry name" value="IMPDH"/>
    <property type="match status" value="1"/>
</dbReference>
<feature type="binding site" evidence="15">
    <location>
        <position position="355"/>
    </location>
    <ligand>
        <name>IMP</name>
        <dbReference type="ChEBI" id="CHEBI:58053"/>
    </ligand>
</feature>
<dbReference type="PROSITE" id="PS51371">
    <property type="entry name" value="CBS"/>
    <property type="match status" value="2"/>
</dbReference>
<feature type="binding site" description="in other chain" evidence="15">
    <location>
        <position position="352"/>
    </location>
    <ligand>
        <name>K(+)</name>
        <dbReference type="ChEBI" id="CHEBI:29103"/>
        <note>ligand shared between two tetrameric partners</note>
    </ligand>
</feature>
<feature type="binding site" evidence="15">
    <location>
        <position position="603"/>
    </location>
    <ligand>
        <name>K(+)</name>
        <dbReference type="ChEBI" id="CHEBI:29103"/>
        <note>ligand shared between two tetrameric partners</note>
    </ligand>
</feature>
<feature type="domain" description="CBS" evidence="18">
    <location>
        <begin position="140"/>
        <end position="199"/>
    </location>
</feature>
<feature type="region of interest" description="Disordered" evidence="17">
    <location>
        <begin position="884"/>
        <end position="904"/>
    </location>
</feature>
<feature type="active site" description="Proton acceptor" evidence="15">
    <location>
        <position position="536"/>
    </location>
</feature>
<dbReference type="InterPro" id="IPR013785">
    <property type="entry name" value="Aldolase_TIM"/>
</dbReference>
<dbReference type="GO" id="GO:0004814">
    <property type="term" value="F:arginine-tRNA ligase activity"/>
    <property type="evidence" value="ECO:0007669"/>
    <property type="project" value="InterPro"/>
</dbReference>
<feature type="region of interest" description="Disordered" evidence="17">
    <location>
        <begin position="606"/>
        <end position="653"/>
    </location>
</feature>
<feature type="active site" description="Thioimidate intermediate" evidence="15">
    <location>
        <position position="357"/>
    </location>
</feature>
<dbReference type="GO" id="GO:0005634">
    <property type="term" value="C:nucleus"/>
    <property type="evidence" value="ECO:0007669"/>
    <property type="project" value="UniProtKB-SubCell"/>
</dbReference>
<gene>
    <name evidence="15" type="primary">IMPDH</name>
    <name evidence="19" type="ORF">DPX16_16787</name>
</gene>
<name>A0A3N0YSJ1_ANAGA</name>
<evidence type="ECO:0000256" key="4">
    <source>
        <dbReference type="ARBA" id="ARBA00022737"/>
    </source>
</evidence>
<feature type="domain" description="CBS" evidence="18">
    <location>
        <begin position="205"/>
        <end position="263"/>
    </location>
</feature>
<evidence type="ECO:0000256" key="1">
    <source>
        <dbReference type="ARBA" id="ARBA00004514"/>
    </source>
</evidence>
<feature type="binding site" description="in other chain" evidence="15">
    <location>
        <position position="357"/>
    </location>
    <ligand>
        <name>K(+)</name>
        <dbReference type="ChEBI" id="CHEBI:29103"/>
        <note>ligand shared between two tetrameric partners</note>
    </ligand>
</feature>
<feature type="binding site" evidence="15">
    <location>
        <begin position="471"/>
        <end position="473"/>
    </location>
    <ligand>
        <name>IMP</name>
        <dbReference type="ChEBI" id="CHEBI:58053"/>
    </ligand>
</feature>
<evidence type="ECO:0000256" key="2">
    <source>
        <dbReference type="ARBA" id="ARBA00022490"/>
    </source>
</evidence>
<evidence type="ECO:0000256" key="9">
    <source>
        <dbReference type="ARBA" id="ARBA00023027"/>
    </source>
</evidence>
<keyword evidence="3 15" id="KW-0479">Metal-binding</keyword>
<evidence type="ECO:0000256" key="14">
    <source>
        <dbReference type="ARBA" id="ARBA00048028"/>
    </source>
</evidence>
<evidence type="ECO:0000256" key="15">
    <source>
        <dbReference type="HAMAP-Rule" id="MF_03156"/>
    </source>
</evidence>
<keyword evidence="20" id="KW-1185">Reference proteome</keyword>
<dbReference type="InterPro" id="IPR000644">
    <property type="entry name" value="CBS_dom"/>
</dbReference>
<comment type="caution">
    <text evidence="19">The sequence shown here is derived from an EMBL/GenBank/DDBJ whole genome shotgun (WGS) entry which is preliminary data.</text>
</comment>
<dbReference type="FunFam" id="3.20.20.70:FF:000424">
    <property type="entry name" value="Inosine-5'-monophosphate dehydrogenase 2"/>
    <property type="match status" value="2"/>
</dbReference>
<keyword evidence="8 15" id="KW-0560">Oxidoreductase</keyword>
<dbReference type="GO" id="GO:0005524">
    <property type="term" value="F:ATP binding"/>
    <property type="evidence" value="ECO:0007669"/>
    <property type="project" value="InterPro"/>
</dbReference>
<dbReference type="GO" id="GO:0003938">
    <property type="term" value="F:IMP dehydrogenase activity"/>
    <property type="evidence" value="ECO:0007669"/>
    <property type="project" value="UniProtKB-UniRule"/>
</dbReference>
<dbReference type="EMBL" id="RJVU01027559">
    <property type="protein sequence ID" value="ROL49172.1"/>
    <property type="molecule type" value="Genomic_DNA"/>
</dbReference>
<dbReference type="InterPro" id="IPR005990">
    <property type="entry name" value="IMP_DH"/>
</dbReference>